<feature type="region of interest" description="Disordered" evidence="1">
    <location>
        <begin position="1"/>
        <end position="27"/>
    </location>
</feature>
<feature type="compositionally biased region" description="Basic and acidic residues" evidence="1">
    <location>
        <begin position="14"/>
        <end position="26"/>
    </location>
</feature>
<dbReference type="InterPro" id="IPR050238">
    <property type="entry name" value="DNA_Rep/Repair_Clamp_Loader"/>
</dbReference>
<keyword evidence="3" id="KW-0548">Nucleotidyltransferase</keyword>
<dbReference type="HOGENOM" id="CLU_006229_4_4_5"/>
<dbReference type="OrthoDB" id="9811073at2"/>
<dbReference type="GO" id="GO:0003887">
    <property type="term" value="F:DNA-directed DNA polymerase activity"/>
    <property type="evidence" value="ECO:0007669"/>
    <property type="project" value="UniProtKB-EC"/>
</dbReference>
<dbReference type="SMART" id="SM00382">
    <property type="entry name" value="AAA"/>
    <property type="match status" value="1"/>
</dbReference>
<keyword evidence="4" id="KW-1185">Reference proteome</keyword>
<dbReference type="PANTHER" id="PTHR11669">
    <property type="entry name" value="REPLICATION FACTOR C / DNA POLYMERASE III GAMMA-TAU SUBUNIT"/>
    <property type="match status" value="1"/>
</dbReference>
<dbReference type="PANTHER" id="PTHR11669:SF8">
    <property type="entry name" value="DNA POLYMERASE III SUBUNIT DELTA"/>
    <property type="match status" value="1"/>
</dbReference>
<evidence type="ECO:0000259" key="2">
    <source>
        <dbReference type="SMART" id="SM00382"/>
    </source>
</evidence>
<evidence type="ECO:0000256" key="1">
    <source>
        <dbReference type="SAM" id="MobiDB-lite"/>
    </source>
</evidence>
<comment type="caution">
    <text evidence="3">The sequence shown here is derived from an EMBL/GenBank/DDBJ whole genome shotgun (WGS) entry which is preliminary data.</text>
</comment>
<dbReference type="STRING" id="1123069.ruthe_02491"/>
<gene>
    <name evidence="3" type="ORF">ruthe_02491</name>
</gene>
<dbReference type="NCBIfam" id="NF005677">
    <property type="entry name" value="PRK07471.1"/>
    <property type="match status" value="1"/>
</dbReference>
<dbReference type="Pfam" id="PF13177">
    <property type="entry name" value="DNA_pol3_delta2"/>
    <property type="match status" value="1"/>
</dbReference>
<dbReference type="InterPro" id="IPR003593">
    <property type="entry name" value="AAA+_ATPase"/>
</dbReference>
<name>S9QXB4_9RHOB</name>
<dbReference type="Proteomes" id="UP000015346">
    <property type="component" value="Unassembled WGS sequence"/>
</dbReference>
<dbReference type="SUPFAM" id="SSF52540">
    <property type="entry name" value="P-loop containing nucleoside triphosphate hydrolases"/>
    <property type="match status" value="1"/>
</dbReference>
<sequence>MARPSAPEQDSGPEPDRRPGAPHPREAPALFGQQAAEEGILAALRAGRVHSGWLLTGPDGVGKATLAYRIAGALLRWRPGASPPQTLEPPPGDADMRLVRAGSHPRLFVLRRGTDDRGNLRTVITVEDARALRDFLALSAADGGRRVVIIDAADDLNPNAANAILKLLEEPPPLVTLLLVCHQPARLLTTIRSRCRVLRLSPLTPTDLAAAMDAIGLATDRPLALTELAQGSPGRAVRLVNEGGLDLYADLVSLLAPLPRLDRAAAIRLAESLAGRMQDARFALAIDLADLLLTRLARAGLCGPLPEAAPGEAALFARLSPHDRAARLWAERQANLSARIRQARSVNLDPAALILDMLLSIEQTARQAAAA</sequence>
<protein>
    <submittedName>
        <fullName evidence="3">DNA polymerase III, delta prime subunit</fullName>
        <ecNumber evidence="3">2.7.7.7</ecNumber>
    </submittedName>
</protein>
<proteinExistence type="predicted"/>
<dbReference type="RefSeq" id="WP_021098570.1">
    <property type="nucleotide sequence ID" value="NZ_KE557322.1"/>
</dbReference>
<dbReference type="AlphaFoldDB" id="S9QXB4"/>
<reference evidence="3 4" key="1">
    <citation type="journal article" date="2013" name="Stand. Genomic Sci.">
        <title>Genome sequence of the reddish-pigmented Rubellimicrobium thermophilum type strain (DSM 16684(T)), a member of the Roseobacter clade.</title>
        <authorList>
            <person name="Fiebig A."/>
            <person name="Riedel T."/>
            <person name="Gronow S."/>
            <person name="Petersen J."/>
            <person name="Klenk H.P."/>
            <person name="Goker M."/>
        </authorList>
    </citation>
    <scope>NUCLEOTIDE SEQUENCE [LARGE SCALE GENOMIC DNA]</scope>
    <source>
        <strain evidence="3 4">DSM 16684</strain>
    </source>
</reference>
<dbReference type="GO" id="GO:0009360">
    <property type="term" value="C:DNA polymerase III complex"/>
    <property type="evidence" value="ECO:0007669"/>
    <property type="project" value="TreeGrafter"/>
</dbReference>
<evidence type="ECO:0000313" key="3">
    <source>
        <dbReference type="EMBL" id="EPX84278.1"/>
    </source>
</evidence>
<feature type="domain" description="AAA+ ATPase" evidence="2">
    <location>
        <begin position="49"/>
        <end position="203"/>
    </location>
</feature>
<dbReference type="EMBL" id="AOLV01000028">
    <property type="protein sequence ID" value="EPX84278.1"/>
    <property type="molecule type" value="Genomic_DNA"/>
</dbReference>
<dbReference type="EC" id="2.7.7.7" evidence="3"/>
<accession>S9QXB4</accession>
<dbReference type="GO" id="GO:0006261">
    <property type="term" value="P:DNA-templated DNA replication"/>
    <property type="evidence" value="ECO:0007669"/>
    <property type="project" value="TreeGrafter"/>
</dbReference>
<keyword evidence="3" id="KW-0808">Transferase</keyword>
<dbReference type="Gene3D" id="3.40.50.300">
    <property type="entry name" value="P-loop containing nucleotide triphosphate hydrolases"/>
    <property type="match status" value="1"/>
</dbReference>
<dbReference type="PATRIC" id="fig|1123069.3.peg.2471"/>
<organism evidence="3 4">
    <name type="scientific">Rubellimicrobium thermophilum DSM 16684</name>
    <dbReference type="NCBI Taxonomy" id="1123069"/>
    <lineage>
        <taxon>Bacteria</taxon>
        <taxon>Pseudomonadati</taxon>
        <taxon>Pseudomonadota</taxon>
        <taxon>Alphaproteobacteria</taxon>
        <taxon>Rhodobacterales</taxon>
        <taxon>Roseobacteraceae</taxon>
        <taxon>Rubellimicrobium</taxon>
    </lineage>
</organism>
<evidence type="ECO:0000313" key="4">
    <source>
        <dbReference type="Proteomes" id="UP000015346"/>
    </source>
</evidence>
<dbReference type="InterPro" id="IPR027417">
    <property type="entry name" value="P-loop_NTPase"/>
</dbReference>